<evidence type="ECO:0000256" key="1">
    <source>
        <dbReference type="SAM" id="MobiDB-lite"/>
    </source>
</evidence>
<feature type="compositionally biased region" description="Basic and acidic residues" evidence="1">
    <location>
        <begin position="1"/>
        <end position="19"/>
    </location>
</feature>
<dbReference type="GO" id="GO:0005829">
    <property type="term" value="C:cytosol"/>
    <property type="evidence" value="ECO:0007669"/>
    <property type="project" value="TreeGrafter"/>
</dbReference>
<dbReference type="Proteomes" id="UP000799778">
    <property type="component" value="Unassembled WGS sequence"/>
</dbReference>
<dbReference type="PANTHER" id="PTHR24006">
    <property type="entry name" value="UBIQUITIN CARBOXYL-TERMINAL HYDROLASE"/>
    <property type="match status" value="1"/>
</dbReference>
<dbReference type="PANTHER" id="PTHR24006:SF925">
    <property type="entry name" value="UBIQUITINYL HYDROLASE 1"/>
    <property type="match status" value="1"/>
</dbReference>
<feature type="compositionally biased region" description="Low complexity" evidence="1">
    <location>
        <begin position="69"/>
        <end position="78"/>
    </location>
</feature>
<dbReference type="GO" id="GO:0016579">
    <property type="term" value="P:protein deubiquitination"/>
    <property type="evidence" value="ECO:0007669"/>
    <property type="project" value="InterPro"/>
</dbReference>
<proteinExistence type="predicted"/>
<dbReference type="EMBL" id="ML978069">
    <property type="protein sequence ID" value="KAF2015202.1"/>
    <property type="molecule type" value="Genomic_DNA"/>
</dbReference>
<dbReference type="PROSITE" id="PS50235">
    <property type="entry name" value="USP_3"/>
    <property type="match status" value="1"/>
</dbReference>
<feature type="region of interest" description="Disordered" evidence="1">
    <location>
        <begin position="2489"/>
        <end position="2529"/>
    </location>
</feature>
<evidence type="ECO:0000259" key="2">
    <source>
        <dbReference type="PROSITE" id="PS50235"/>
    </source>
</evidence>
<dbReference type="Pfam" id="PF12030">
    <property type="entry name" value="DUF3517"/>
    <property type="match status" value="1"/>
</dbReference>
<keyword evidence="4" id="KW-1185">Reference proteome</keyword>
<dbReference type="InterPro" id="IPR028889">
    <property type="entry name" value="USP"/>
</dbReference>
<organism evidence="3 4">
    <name type="scientific">Aaosphaeria arxii CBS 175.79</name>
    <dbReference type="NCBI Taxonomy" id="1450172"/>
    <lineage>
        <taxon>Eukaryota</taxon>
        <taxon>Fungi</taxon>
        <taxon>Dikarya</taxon>
        <taxon>Ascomycota</taxon>
        <taxon>Pezizomycotina</taxon>
        <taxon>Dothideomycetes</taxon>
        <taxon>Pleosporomycetidae</taxon>
        <taxon>Pleosporales</taxon>
        <taxon>Pleosporales incertae sedis</taxon>
        <taxon>Aaosphaeria</taxon>
    </lineage>
</organism>
<dbReference type="RefSeq" id="XP_033383541.1">
    <property type="nucleotide sequence ID" value="XM_033533099.1"/>
</dbReference>
<sequence>MSQHKQHQEQEEYQDHDLMDSVSAGDAHTISPTPASPPRRDPMEDADSSLTRKRPRLDTGSPDNRTMASDSTSTSSRSVAHPTEQPLEMTIRSQPPSASIHSDGAFEQVDATESMGSMEPAADAPGGTPVENQLDGGNDTVEGSPPVVVVPDDDEQLYGSILLDQDEEEYFSRFPFASHGFQGGHMGALRQMGQHFQQAPDVDGTVLPQVSVWLDNLPTSPSHWKNYYVDKLLFWDEFAAFVNKVLLRRHPFGDAFCDDDQSEEVVFYTFFRSYIRLCCRLLQVDAAMLSIGTYEDVYDQHTLSWKHLRHLNTVFRHEKSNVFHLLSKDYRANIQDMGNRLINDFLDPASNGARYLFELAELLCEKAPANISIGSACWMASIAQSLGWYILEVPFFEHHALHSNYCQSVLRFFRRYNEELQSPSKVLDAGATKDLIQQLASLLGELCRWDDSIASDLAEELLNFNDPSSPTVASASLEAVTPLDRFLQDPNNFPSLVSNAWKFKLLKKYVVKGRMELRVTSISTMDEALVGIWREYHNSELHTYHPVMQYLAEYLLHQRVIDYIISVDSHPQIISRSGNIVGFLVVTHRYSEDQTDAIWNTLTHSQDPRVVSATLKMLHGVTNLMNSTELLYFCAKLYALPIEGFTPELLRFLRDLTQKAQQKPVDWSSTDLKARPWNVCVRVMQDTSPSRDSSKVGNVLHTEACDQLQCILPLVGFEERLQICDDCAIHIAEKTAKATGSVRAIFLLCTGGIPYDLGLIQNRRDIIQDRPNITRYILEELCSFVETETPRGFHQAYLIALDCRLAMLREILIRSPGSIPSDLYIDIWDHIVGKNALNSHFRDLAWAKLVDVSKRKPRLGCGFLDQLMSEYVPTLQPDYFTPGLFDFVRSYGFQATREHIATADGEKEILQIRGVDLLWRMIITAPANTIEDLAANEMASLYVDLDISHAFTLEEIEEAHIALVEKCTKELLSAYKGLRQASRSVTGLGDAMDVIPSDEDLRRTELRFSRILLFVKLLLNLIRTKPQFARTQRADSKVDPLEQEISSGSAMEITYTVTGKNEKQVIFIGSENKLRDLYARLCHITGFTKINIFAGGQRLSFPTNAHSNLLDLGIKPRTHLLVQKAAGSDILQPNVERPTSQSKFESTLTEHLDDLFACMDSEDFISASMFDFLICFPYRERIYQDVMADVSATLVFPPGKLFQIKYAALALQSRLREQLRKGALDDTFLLRAVQKVVGAFLNPDLFHHPLSNPRETHVAGVLAMVLVELLKERPTHAISSAYFADASALVARLTEIISAGVDADHDSSMTIVQSYAALLEASLHSKAIWDAFVGSPDSSTLHKDLLLIYNRKQVRENIVQVIASVCGGDLPSSSPLTRAETSKQFWNLVSAVLPSSVDYPKQSEQLFDIADQVFRSHDEYSRNEESLRSSLTSWSDLLLQYRHEEFVGRDEVDPVVLGFTKLLFGCISSLKSFKKPLNSGTLMERIFRKFLFTPKVHEIDDSGVLLQDLPVLESHTRQALYELIVALAEDRHTFGTLLDLVESLTSDEESMSLRSYCIDRQNEIRSSTGYVGLVNPRAICYMNSLLTQLFMNINFRRFMLSLQVADEGASQRLLFETQRLFAIMQDTFRKSADPREFASCVKGLDSQPIDINIQMDADEFYNLLFDQWEAQMLSPETKQKFRSFYGGRTVNQIKSKECEHVSERIETFFVVQCDVQGKSNLQESLQAFVEGDVMEGDNKYKCESCNGKFVDAIKRTCLKDVPDNLIFHLKRFDFDLVDMRRTKINDHFAFPDFIDVSHYNVDYLSDPSTPPNEDIFELVGVLVHTGTSENGHYYSYIRERPCPTSRLPTWVEFNDRDVDTFDHQTLPYHAFGGLFEDQYQRQQKQFSAYMLFYQRRTAIDRDHQEFVSTSVSSSLKAPVSPQLESEISSDNEVFVREYSLHDPNHSKFVRQMMGILRTVNNGICSTDHQQERRTIHVVLEHLSQTICRQRFMEQFDETMTQLRKLSLSCPNCCHATLKWFASHDFALTSLLLRCPHLKVRSHMRAFVIESLQFLRERDPVLYGIENIDTDSDTGSTVPVDGALNEIVQRLRLVAEETWYSARGWDDFYLTMCQIVDLGYVETAVVLNHAFLEFCLKILSMHAHAQFRAADPDLWRLVEKKKNIYNRLIELVHALLSKMDACAPTVGTSAQAVDRLESYDRSTSKFPLSSFEQSTLLMWDEKNRAIAALDRMLENFDRTKTDVFYPGEVLRWMLRLPDQRTQRFLFCTIKEGIAGLAPPYSDCYVRAALFYCEACPNPDLVEKMTEAVVTSATTLREAGGEVHLQFFAGLLSIQNDATIDQDGPDAFFDTCLQRSRFYAIPLLLFDDDVVRRETLLHLDKLFCKTKPDDACSFQTLKSKYTSARKLVEGMSKRIVNEHENNSSRAYMQPMISACQILVNLLIQLHSSSDENTMQLQDNVRDTTLVQTWQLEVESRVRIWVLDEGTPISTGGERIPFGTGSSSRTVTDVDSEAYEHSDYASDSDEGPDLES</sequence>
<dbReference type="InterPro" id="IPR050164">
    <property type="entry name" value="Peptidase_C19"/>
</dbReference>
<dbReference type="GO" id="GO:0005634">
    <property type="term" value="C:nucleus"/>
    <property type="evidence" value="ECO:0007669"/>
    <property type="project" value="TreeGrafter"/>
</dbReference>
<dbReference type="GO" id="GO:0004843">
    <property type="term" value="F:cysteine-type deubiquitinase activity"/>
    <property type="evidence" value="ECO:0007669"/>
    <property type="project" value="InterPro"/>
</dbReference>
<feature type="compositionally biased region" description="Acidic residues" evidence="1">
    <location>
        <begin position="2519"/>
        <end position="2529"/>
    </location>
</feature>
<feature type="compositionally biased region" description="Polar residues" evidence="1">
    <location>
        <begin position="2497"/>
        <end position="2506"/>
    </location>
</feature>
<dbReference type="InterPro" id="IPR001394">
    <property type="entry name" value="Peptidase_C19_UCH"/>
</dbReference>
<name>A0A6A5XPX7_9PLEO</name>
<feature type="domain" description="USP" evidence="2">
    <location>
        <begin position="1571"/>
        <end position="1896"/>
    </location>
</feature>
<dbReference type="InterPro" id="IPR018200">
    <property type="entry name" value="USP_CS"/>
</dbReference>
<evidence type="ECO:0000313" key="3">
    <source>
        <dbReference type="EMBL" id="KAF2015202.1"/>
    </source>
</evidence>
<gene>
    <name evidence="3" type="ORF">BU24DRAFT_479980</name>
</gene>
<reference evidence="3" key="1">
    <citation type="journal article" date="2020" name="Stud. Mycol.">
        <title>101 Dothideomycetes genomes: a test case for predicting lifestyles and emergence of pathogens.</title>
        <authorList>
            <person name="Haridas S."/>
            <person name="Albert R."/>
            <person name="Binder M."/>
            <person name="Bloem J."/>
            <person name="Labutti K."/>
            <person name="Salamov A."/>
            <person name="Andreopoulos B."/>
            <person name="Baker S."/>
            <person name="Barry K."/>
            <person name="Bills G."/>
            <person name="Bluhm B."/>
            <person name="Cannon C."/>
            <person name="Castanera R."/>
            <person name="Culley D."/>
            <person name="Daum C."/>
            <person name="Ezra D."/>
            <person name="Gonzalez J."/>
            <person name="Henrissat B."/>
            <person name="Kuo A."/>
            <person name="Liang C."/>
            <person name="Lipzen A."/>
            <person name="Lutzoni F."/>
            <person name="Magnuson J."/>
            <person name="Mondo S."/>
            <person name="Nolan M."/>
            <person name="Ohm R."/>
            <person name="Pangilinan J."/>
            <person name="Park H.-J."/>
            <person name="Ramirez L."/>
            <person name="Alfaro M."/>
            <person name="Sun H."/>
            <person name="Tritt A."/>
            <person name="Yoshinaga Y."/>
            <person name="Zwiers L.-H."/>
            <person name="Turgeon B."/>
            <person name="Goodwin S."/>
            <person name="Spatafora J."/>
            <person name="Crous P."/>
            <person name="Grigoriev I."/>
        </authorList>
    </citation>
    <scope>NUCLEOTIDE SEQUENCE</scope>
    <source>
        <strain evidence="3">CBS 175.79</strain>
    </source>
</reference>
<dbReference type="InterPro" id="IPR038765">
    <property type="entry name" value="Papain-like_cys_pep_sf"/>
</dbReference>
<evidence type="ECO:0000313" key="4">
    <source>
        <dbReference type="Proteomes" id="UP000799778"/>
    </source>
</evidence>
<dbReference type="GeneID" id="54290496"/>
<dbReference type="Gene3D" id="3.90.70.10">
    <property type="entry name" value="Cysteine proteinases"/>
    <property type="match status" value="1"/>
</dbReference>
<accession>A0A6A5XPX7</accession>
<feature type="compositionally biased region" description="Polar residues" evidence="1">
    <location>
        <begin position="91"/>
        <end position="100"/>
    </location>
</feature>
<dbReference type="InterPro" id="IPR021905">
    <property type="entry name" value="DUF3517"/>
</dbReference>
<dbReference type="FunFam" id="3.90.70.10:FF:000136">
    <property type="entry name" value="Ubiquitin C-terminal hydrolase, putative"/>
    <property type="match status" value="1"/>
</dbReference>
<protein>
    <recommendedName>
        <fullName evidence="2">USP domain-containing protein</fullName>
    </recommendedName>
</protein>
<dbReference type="PROSITE" id="PS00973">
    <property type="entry name" value="USP_2"/>
    <property type="match status" value="1"/>
</dbReference>
<dbReference type="SUPFAM" id="SSF54001">
    <property type="entry name" value="Cysteine proteinases"/>
    <property type="match status" value="1"/>
</dbReference>
<dbReference type="Pfam" id="PF00443">
    <property type="entry name" value="UCH"/>
    <property type="match status" value="1"/>
</dbReference>
<dbReference type="OrthoDB" id="420187at2759"/>
<feature type="region of interest" description="Disordered" evidence="1">
    <location>
        <begin position="1"/>
        <end position="142"/>
    </location>
</feature>